<dbReference type="InterPro" id="IPR003607">
    <property type="entry name" value="HD/PDEase_dom"/>
</dbReference>
<dbReference type="KEGG" id="vat:B7L28_03815"/>
<dbReference type="Pfam" id="PF13487">
    <property type="entry name" value="HD_5"/>
    <property type="match status" value="1"/>
</dbReference>
<dbReference type="AlphaFoldDB" id="A0A133S5Q6"/>
<dbReference type="Proteomes" id="UP000277803">
    <property type="component" value="Unassembled WGS sequence"/>
</dbReference>
<dbReference type="InterPro" id="IPR037522">
    <property type="entry name" value="HD_GYP_dom"/>
</dbReference>
<gene>
    <name evidence="4" type="ORF">D2965_07555</name>
    <name evidence="2" type="ORF">HMPREF3233_00673</name>
    <name evidence="3" type="ORF">QP520_05060</name>
</gene>
<reference evidence="3" key="3">
    <citation type="submission" date="2023-05" db="EMBL/GenBank/DDBJ databases">
        <title>Cataloging the Phylogenetic Diversity of Human Bladder Bacteria.</title>
        <authorList>
            <person name="Du J."/>
        </authorList>
    </citation>
    <scope>NUCLEOTIDE SEQUENCE</scope>
    <source>
        <strain evidence="3">UMB10101</strain>
    </source>
</reference>
<evidence type="ECO:0000313" key="3">
    <source>
        <dbReference type="EMBL" id="MDK7356991.1"/>
    </source>
</evidence>
<comment type="caution">
    <text evidence="2">The sequence shown here is derived from an EMBL/GenBank/DDBJ whole genome shotgun (WGS) entry which is preliminary data.</text>
</comment>
<dbReference type="InterPro" id="IPR006675">
    <property type="entry name" value="HDIG_dom"/>
</dbReference>
<dbReference type="EMBL" id="QXZZ01000036">
    <property type="protein sequence ID" value="RJY49817.1"/>
    <property type="molecule type" value="Genomic_DNA"/>
</dbReference>
<evidence type="ECO:0000259" key="1">
    <source>
        <dbReference type="PROSITE" id="PS51832"/>
    </source>
</evidence>
<proteinExistence type="predicted"/>
<protein>
    <submittedName>
        <fullName evidence="3">HD domain-containing protein</fullName>
    </submittedName>
    <submittedName>
        <fullName evidence="2">HDIG domain protein</fullName>
    </submittedName>
</protein>
<evidence type="ECO:0000313" key="2">
    <source>
        <dbReference type="EMBL" id="KXA65008.1"/>
    </source>
</evidence>
<dbReference type="Proteomes" id="UP000070226">
    <property type="component" value="Unassembled WGS sequence"/>
</dbReference>
<dbReference type="SMART" id="SM00471">
    <property type="entry name" value="HDc"/>
    <property type="match status" value="1"/>
</dbReference>
<dbReference type="PANTHER" id="PTHR45228:SF4">
    <property type="entry name" value="LIPOPROTEIN"/>
    <property type="match status" value="1"/>
</dbReference>
<name>A0A133S5Q6_9FIRM</name>
<reference evidence="2 5" key="1">
    <citation type="submission" date="2016-01" db="EMBL/GenBank/DDBJ databases">
        <authorList>
            <person name="Oliw E.H."/>
        </authorList>
    </citation>
    <scope>NUCLEOTIDE SEQUENCE [LARGE SCALE GENOMIC DNA]</scope>
    <source>
        <strain evidence="2 5">CMW7756B</strain>
    </source>
</reference>
<feature type="domain" description="HD-GYP" evidence="1">
    <location>
        <begin position="16"/>
        <end position="200"/>
    </location>
</feature>
<dbReference type="Gene3D" id="1.10.3210.10">
    <property type="entry name" value="Hypothetical protein af1432"/>
    <property type="match status" value="1"/>
</dbReference>
<dbReference type="InterPro" id="IPR052020">
    <property type="entry name" value="Cyclic_di-GMP/3'3'-cGAMP_PDE"/>
</dbReference>
<organism evidence="2">
    <name type="scientific">Veillonella atypica</name>
    <dbReference type="NCBI Taxonomy" id="39777"/>
    <lineage>
        <taxon>Bacteria</taxon>
        <taxon>Bacillati</taxon>
        <taxon>Bacillota</taxon>
        <taxon>Negativicutes</taxon>
        <taxon>Veillonellales</taxon>
        <taxon>Veillonellaceae</taxon>
        <taxon>Veillonella</taxon>
    </lineage>
</organism>
<reference evidence="4 6" key="2">
    <citation type="submission" date="2018-09" db="EMBL/GenBank/DDBJ databases">
        <title>Genome sequence of Veillonella atypica isolated from periodontal Korean patients.</title>
        <authorList>
            <person name="Lee J.-H."/>
            <person name="Moon J.-H."/>
            <person name="Shin S.-Y."/>
        </authorList>
    </citation>
    <scope>NUCLEOTIDE SEQUENCE [LARGE SCALE GENOMIC DNA]</scope>
    <source>
        <strain evidence="4 6">KHUD_V1</strain>
    </source>
</reference>
<dbReference type="PATRIC" id="fig|39777.7.peg.661"/>
<dbReference type="PANTHER" id="PTHR45228">
    <property type="entry name" value="CYCLIC DI-GMP PHOSPHODIESTERASE TM_0186-RELATED"/>
    <property type="match status" value="1"/>
</dbReference>
<dbReference type="SUPFAM" id="SSF109604">
    <property type="entry name" value="HD-domain/PDEase-like"/>
    <property type="match status" value="1"/>
</dbReference>
<evidence type="ECO:0000313" key="6">
    <source>
        <dbReference type="Proteomes" id="UP000277803"/>
    </source>
</evidence>
<dbReference type="EMBL" id="JASORJ010000006">
    <property type="protein sequence ID" value="MDK7356991.1"/>
    <property type="molecule type" value="Genomic_DNA"/>
</dbReference>
<evidence type="ECO:0000313" key="5">
    <source>
        <dbReference type="Proteomes" id="UP000070226"/>
    </source>
</evidence>
<evidence type="ECO:0000313" key="4">
    <source>
        <dbReference type="EMBL" id="RJY49817.1"/>
    </source>
</evidence>
<dbReference type="CDD" id="cd00077">
    <property type="entry name" value="HDc"/>
    <property type="match status" value="1"/>
</dbReference>
<dbReference type="GeneID" id="57773495"/>
<dbReference type="NCBIfam" id="TIGR00277">
    <property type="entry name" value="HDIG"/>
    <property type="match status" value="1"/>
</dbReference>
<sequence length="200" mass="22457">MFMLSLMQPSGLYELEKDSLEAISAQLLQMIQMKSYHLYTHSVQVSNYAVSIAAKMGLPLNEIEQIRHAALLHDVGLLMIPNAMIQKAPYLNKQEMSKYKQHAASGANMIENYPCCQQILSYIRYHHEKWDGSGYPKHLRGANIPLGARIIAVADYYDSTVNPSTEFWAKTKAKAKEELFSASGSLFDPDVVKAFIDVLG</sequence>
<dbReference type="Proteomes" id="UP001236274">
    <property type="component" value="Unassembled WGS sequence"/>
</dbReference>
<accession>A0A133S5Q6</accession>
<dbReference type="EMBL" id="LRQT01000014">
    <property type="protein sequence ID" value="KXA65008.1"/>
    <property type="molecule type" value="Genomic_DNA"/>
</dbReference>
<dbReference type="PROSITE" id="PS51832">
    <property type="entry name" value="HD_GYP"/>
    <property type="match status" value="1"/>
</dbReference>
<dbReference type="RefSeq" id="WP_005378919.1">
    <property type="nucleotide sequence ID" value="NZ_CABFMO010000011.1"/>
</dbReference>